<dbReference type="InterPro" id="IPR036663">
    <property type="entry name" value="Fumarylacetoacetase_C_sf"/>
</dbReference>
<organism evidence="2 3">
    <name type="scientific">Ottowia pentelensis</name>
    <dbReference type="NCBI Taxonomy" id="511108"/>
    <lineage>
        <taxon>Bacteria</taxon>
        <taxon>Pseudomonadati</taxon>
        <taxon>Pseudomonadota</taxon>
        <taxon>Betaproteobacteria</taxon>
        <taxon>Burkholderiales</taxon>
        <taxon>Comamonadaceae</taxon>
        <taxon>Ottowia</taxon>
    </lineage>
</organism>
<dbReference type="EMBL" id="JBHLTN010000007">
    <property type="protein sequence ID" value="MFC0591896.1"/>
    <property type="molecule type" value="Genomic_DNA"/>
</dbReference>
<dbReference type="RefSeq" id="WP_377480496.1">
    <property type="nucleotide sequence ID" value="NZ_JBHLTN010000007.1"/>
</dbReference>
<accession>A0ABV6PPY7</accession>
<dbReference type="Gene3D" id="3.90.850.10">
    <property type="entry name" value="Fumarylacetoacetase-like, C-terminal domain"/>
    <property type="match status" value="1"/>
</dbReference>
<dbReference type="PANTHER" id="PTHR30143">
    <property type="entry name" value="ACID HYDRATASE"/>
    <property type="match status" value="1"/>
</dbReference>
<protein>
    <submittedName>
        <fullName evidence="2">2-keto-4-pentenoate hydratase</fullName>
    </submittedName>
</protein>
<reference evidence="2 3" key="1">
    <citation type="submission" date="2024-09" db="EMBL/GenBank/DDBJ databases">
        <authorList>
            <person name="Sun Q."/>
            <person name="Mori K."/>
        </authorList>
    </citation>
    <scope>NUCLEOTIDE SEQUENCE [LARGE SCALE GENOMIC DNA]</scope>
    <source>
        <strain evidence="2 3">NCAIM B.02336</strain>
    </source>
</reference>
<dbReference type="PROSITE" id="PS51318">
    <property type="entry name" value="TAT"/>
    <property type="match status" value="1"/>
</dbReference>
<dbReference type="InterPro" id="IPR050772">
    <property type="entry name" value="Hydratase-Decarb/MhpD_sf"/>
</dbReference>
<comment type="caution">
    <text evidence="2">The sequence shown here is derived from an EMBL/GenBank/DDBJ whole genome shotgun (WGS) entry which is preliminary data.</text>
</comment>
<evidence type="ECO:0000256" key="1">
    <source>
        <dbReference type="SAM" id="SignalP"/>
    </source>
</evidence>
<feature type="signal peptide" evidence="1">
    <location>
        <begin position="1"/>
        <end position="31"/>
    </location>
</feature>
<dbReference type="PROSITE" id="PS51257">
    <property type="entry name" value="PROKAR_LIPOPROTEIN"/>
    <property type="match status" value="1"/>
</dbReference>
<keyword evidence="1" id="KW-0732">Signal</keyword>
<dbReference type="Proteomes" id="UP001589834">
    <property type="component" value="Unassembled WGS sequence"/>
</dbReference>
<name>A0ABV6PPY7_9BURK</name>
<feature type="chain" id="PRO_5045061527" evidence="1">
    <location>
        <begin position="32"/>
        <end position="305"/>
    </location>
</feature>
<proteinExistence type="predicted"/>
<evidence type="ECO:0000313" key="3">
    <source>
        <dbReference type="Proteomes" id="UP001589834"/>
    </source>
</evidence>
<gene>
    <name evidence="2" type="ORF">ACFFGG_04935</name>
</gene>
<evidence type="ECO:0000313" key="2">
    <source>
        <dbReference type="EMBL" id="MFC0591896.1"/>
    </source>
</evidence>
<dbReference type="SUPFAM" id="SSF56529">
    <property type="entry name" value="FAH"/>
    <property type="match status" value="1"/>
</dbReference>
<keyword evidence="3" id="KW-1185">Reference proteome</keyword>
<dbReference type="InterPro" id="IPR006311">
    <property type="entry name" value="TAT_signal"/>
</dbReference>
<sequence length="305" mass="31652">MHASPRHLLRGLSVVAAATLLAACASAPSHAPIVQTAGCLSDAQVATWMADYNARKPAMNPPESMTMADAACTRAKLQQRLAAQDGPLVGYKAGLTNPAVQKKFNTDQPVWGALYSSMLLNSGATVDAAFGARPLYEADLLVRVKDAAINAAKTPAEVLRHVDQIVPFIELPDLMVQAPPKLNGVGVSAINVGARLGVRGPALPVPQDAAGQARLLTELRDMNVSLTDAHGARLGGGKGSDVLEHPLNAVVWLAGALKAQGLAMQPGQLISLGSFSALLPPKPGLQATVHYGGVPGLQPVTVTFR</sequence>
<dbReference type="PANTHER" id="PTHR30143:SF0">
    <property type="entry name" value="2-KETO-4-PENTENOATE HYDRATASE"/>
    <property type="match status" value="1"/>
</dbReference>